<evidence type="ECO:0000259" key="6">
    <source>
        <dbReference type="Pfam" id="PF00107"/>
    </source>
</evidence>
<dbReference type="PANTHER" id="PTHR42813">
    <property type="entry name" value="ZINC-TYPE ALCOHOL DEHYDROGENASE-LIKE"/>
    <property type="match status" value="1"/>
</dbReference>
<gene>
    <name evidence="8" type="ORF">BJ508DRAFT_417805</name>
</gene>
<evidence type="ECO:0000313" key="9">
    <source>
        <dbReference type="Proteomes" id="UP000275078"/>
    </source>
</evidence>
<dbReference type="Gene3D" id="3.90.180.10">
    <property type="entry name" value="Medium-chain alcohol dehydrogenases, catalytic domain"/>
    <property type="match status" value="1"/>
</dbReference>
<proteinExistence type="inferred from homology"/>
<dbReference type="GO" id="GO:0016491">
    <property type="term" value="F:oxidoreductase activity"/>
    <property type="evidence" value="ECO:0007669"/>
    <property type="project" value="UniProtKB-KW"/>
</dbReference>
<dbReference type="SUPFAM" id="SSF50129">
    <property type="entry name" value="GroES-like"/>
    <property type="match status" value="1"/>
</dbReference>
<dbReference type="SUPFAM" id="SSF51735">
    <property type="entry name" value="NAD(P)-binding Rossmann-fold domains"/>
    <property type="match status" value="1"/>
</dbReference>
<keyword evidence="2 5" id="KW-0479">Metal-binding</keyword>
<evidence type="ECO:0000256" key="5">
    <source>
        <dbReference type="RuleBase" id="RU361277"/>
    </source>
</evidence>
<dbReference type="InterPro" id="IPR002328">
    <property type="entry name" value="ADH_Zn_CS"/>
</dbReference>
<evidence type="ECO:0000256" key="1">
    <source>
        <dbReference type="ARBA" id="ARBA00001947"/>
    </source>
</evidence>
<protein>
    <submittedName>
        <fullName evidence="8">GroES-like protein</fullName>
    </submittedName>
</protein>
<name>A0A3N4HRR6_ASCIM</name>
<keyword evidence="3 5" id="KW-0862">Zinc</keyword>
<dbReference type="CDD" id="cd08283">
    <property type="entry name" value="FDH_like_1"/>
    <property type="match status" value="1"/>
</dbReference>
<dbReference type="EMBL" id="ML119753">
    <property type="protein sequence ID" value="RPA75987.1"/>
    <property type="molecule type" value="Genomic_DNA"/>
</dbReference>
<dbReference type="InterPro" id="IPR011032">
    <property type="entry name" value="GroES-like_sf"/>
</dbReference>
<keyword evidence="9" id="KW-1185">Reference proteome</keyword>
<dbReference type="Pfam" id="PF08240">
    <property type="entry name" value="ADH_N"/>
    <property type="match status" value="1"/>
</dbReference>
<dbReference type="InterPro" id="IPR013154">
    <property type="entry name" value="ADH-like_N"/>
</dbReference>
<dbReference type="AlphaFoldDB" id="A0A3N4HRR6"/>
<feature type="domain" description="Alcohol dehydrogenase-like C-terminal" evidence="6">
    <location>
        <begin position="226"/>
        <end position="293"/>
    </location>
</feature>
<keyword evidence="4" id="KW-0560">Oxidoreductase</keyword>
<dbReference type="PANTHER" id="PTHR42813:SF1">
    <property type="entry name" value="DEHYDROGENASE, PUTATIVE (AFU_ORTHOLOGUE AFUA_5G03930)-RELATED"/>
    <property type="match status" value="1"/>
</dbReference>
<dbReference type="Pfam" id="PF00107">
    <property type="entry name" value="ADH_zinc_N"/>
    <property type="match status" value="1"/>
</dbReference>
<comment type="cofactor">
    <cofactor evidence="1 5">
        <name>Zn(2+)</name>
        <dbReference type="ChEBI" id="CHEBI:29105"/>
    </cofactor>
</comment>
<dbReference type="STRING" id="1160509.A0A3N4HRR6"/>
<evidence type="ECO:0000256" key="4">
    <source>
        <dbReference type="ARBA" id="ARBA00023002"/>
    </source>
</evidence>
<evidence type="ECO:0000256" key="2">
    <source>
        <dbReference type="ARBA" id="ARBA00022723"/>
    </source>
</evidence>
<evidence type="ECO:0000256" key="3">
    <source>
        <dbReference type="ARBA" id="ARBA00022833"/>
    </source>
</evidence>
<comment type="similarity">
    <text evidence="5">Belongs to the zinc-containing alcohol dehydrogenase family.</text>
</comment>
<dbReference type="InterPro" id="IPR013149">
    <property type="entry name" value="ADH-like_C"/>
</dbReference>
<evidence type="ECO:0000259" key="7">
    <source>
        <dbReference type="Pfam" id="PF08240"/>
    </source>
</evidence>
<dbReference type="Gene3D" id="3.40.50.720">
    <property type="entry name" value="NAD(P)-binding Rossmann-like Domain"/>
    <property type="match status" value="1"/>
</dbReference>
<sequence length="434" mass="47005">MNLGANIAERVLGDKPTSTTPKYQPRASGETMKALRWYGAQTVRVEEVPAPTITDPEDVVLRITGATVCGSDLHLYHKEIIQLQEGDILGHEFCGIVDEVGPAVKNVKVGDRVVSSFQVACGTCHFCKQGLTSMCDTTNNSNLQEKMYGSKIGGVFGYSHFVGGFAGGQAEYVRVPFGDNSLLKIPDDVPDEKALYLSDIIPTSYHAVLCANVQAGSVVAIWGLGPIGLFCAKWSLIQGASRVICVDPDQQRIDFAVQHLGVEGILADKSTDVVAKIREKIAIGPDCVIDAAGFRFTKGILHTVQRAVGLETDSSEILNEEIRAVRKFGTISLIADYAATTNGLNIGAIMEKGITLRGAGQCPVQKYWHDLLKKVQDGTFDPTFAITHRFRIEDTAAVYKMMDEHTDGIIKSFIQTKWSAPAAQGFPVLQSPTV</sequence>
<dbReference type="GO" id="GO:0008270">
    <property type="term" value="F:zinc ion binding"/>
    <property type="evidence" value="ECO:0007669"/>
    <property type="project" value="InterPro"/>
</dbReference>
<organism evidence="8 9">
    <name type="scientific">Ascobolus immersus RN42</name>
    <dbReference type="NCBI Taxonomy" id="1160509"/>
    <lineage>
        <taxon>Eukaryota</taxon>
        <taxon>Fungi</taxon>
        <taxon>Dikarya</taxon>
        <taxon>Ascomycota</taxon>
        <taxon>Pezizomycotina</taxon>
        <taxon>Pezizomycetes</taxon>
        <taxon>Pezizales</taxon>
        <taxon>Ascobolaceae</taxon>
        <taxon>Ascobolus</taxon>
    </lineage>
</organism>
<dbReference type="PROSITE" id="PS00059">
    <property type="entry name" value="ADH_ZINC"/>
    <property type="match status" value="1"/>
</dbReference>
<dbReference type="InterPro" id="IPR036291">
    <property type="entry name" value="NAD(P)-bd_dom_sf"/>
</dbReference>
<reference evidence="8 9" key="1">
    <citation type="journal article" date="2018" name="Nat. Ecol. Evol.">
        <title>Pezizomycetes genomes reveal the molecular basis of ectomycorrhizal truffle lifestyle.</title>
        <authorList>
            <person name="Murat C."/>
            <person name="Payen T."/>
            <person name="Noel B."/>
            <person name="Kuo A."/>
            <person name="Morin E."/>
            <person name="Chen J."/>
            <person name="Kohler A."/>
            <person name="Krizsan K."/>
            <person name="Balestrini R."/>
            <person name="Da Silva C."/>
            <person name="Montanini B."/>
            <person name="Hainaut M."/>
            <person name="Levati E."/>
            <person name="Barry K.W."/>
            <person name="Belfiori B."/>
            <person name="Cichocki N."/>
            <person name="Clum A."/>
            <person name="Dockter R.B."/>
            <person name="Fauchery L."/>
            <person name="Guy J."/>
            <person name="Iotti M."/>
            <person name="Le Tacon F."/>
            <person name="Lindquist E.A."/>
            <person name="Lipzen A."/>
            <person name="Malagnac F."/>
            <person name="Mello A."/>
            <person name="Molinier V."/>
            <person name="Miyauchi S."/>
            <person name="Poulain J."/>
            <person name="Riccioni C."/>
            <person name="Rubini A."/>
            <person name="Sitrit Y."/>
            <person name="Splivallo R."/>
            <person name="Traeger S."/>
            <person name="Wang M."/>
            <person name="Zifcakova L."/>
            <person name="Wipf D."/>
            <person name="Zambonelli A."/>
            <person name="Paolocci F."/>
            <person name="Nowrousian M."/>
            <person name="Ottonello S."/>
            <person name="Baldrian P."/>
            <person name="Spatafora J.W."/>
            <person name="Henrissat B."/>
            <person name="Nagy L.G."/>
            <person name="Aury J.M."/>
            <person name="Wincker P."/>
            <person name="Grigoriev I.V."/>
            <person name="Bonfante P."/>
            <person name="Martin F.M."/>
        </authorList>
    </citation>
    <scope>NUCLEOTIDE SEQUENCE [LARGE SCALE GENOMIC DNA]</scope>
    <source>
        <strain evidence="8 9">RN42</strain>
    </source>
</reference>
<evidence type="ECO:0000313" key="8">
    <source>
        <dbReference type="EMBL" id="RPA75987.1"/>
    </source>
</evidence>
<dbReference type="OrthoDB" id="3941538at2759"/>
<dbReference type="Proteomes" id="UP000275078">
    <property type="component" value="Unassembled WGS sequence"/>
</dbReference>
<feature type="domain" description="Alcohol dehydrogenase-like N-terminal" evidence="7">
    <location>
        <begin position="56"/>
        <end position="187"/>
    </location>
</feature>
<accession>A0A3N4HRR6</accession>